<keyword evidence="2" id="KW-0449">Lipoprotein</keyword>
<dbReference type="OrthoDB" id="214152at2157"/>
<evidence type="ECO:0000313" key="3">
    <source>
        <dbReference type="Proteomes" id="UP000277326"/>
    </source>
</evidence>
<protein>
    <submittedName>
        <fullName evidence="1">DUF2092 domain-containing protein</fullName>
    </submittedName>
    <submittedName>
        <fullName evidence="2">Outer membrane lipoprotein-sorting protein</fullName>
    </submittedName>
</protein>
<dbReference type="Proteomes" id="UP000282007">
    <property type="component" value="Chromosome"/>
</dbReference>
<reference evidence="2 3" key="1">
    <citation type="journal article" date="2015" name="Stand. Genomic Sci.">
        <title>Genomic Encyclopedia of Bacterial and Archaeal Type Strains, Phase III: the genomes of soil and plant-associated and newly described type strains.</title>
        <authorList>
            <person name="Whitman W.B."/>
            <person name="Woyke T."/>
            <person name="Klenk H.P."/>
            <person name="Zhou Y."/>
            <person name="Lilburn T.G."/>
            <person name="Beck B.J."/>
            <person name="De Vos P."/>
            <person name="Vandamme P."/>
            <person name="Eisen J.A."/>
            <person name="Garrity G."/>
            <person name="Hugenholtz P."/>
            <person name="Kyrpides N.C."/>
        </authorList>
    </citation>
    <scope>NUCLEOTIDE SEQUENCE [LARGE SCALE GENOMIC DNA]</scope>
    <source>
        <strain evidence="2 3">CGMCC 1.10124</strain>
    </source>
</reference>
<dbReference type="Gene3D" id="2.50.20.10">
    <property type="entry name" value="Lipoprotein localisation LolA/LolB/LppX"/>
    <property type="match status" value="1"/>
</dbReference>
<sequence>MRPTLGGRRRIALFVVVMATLAALTGAAITGGQSGQPSGEAVLNDTRDRYANAESVVTSAEITVSNGTANETTTVEFAAAGNQSRTVATTDNATYRAGVNETVAWYVGPNRTAAWDRESAVRPGRNGSASLDALSVDDENISVAYLREGSDDGTDAHVVEVTHDGDRTATSTLWIAQSDSRLLRVETTDGTNRTVVDYGDTQFNVSVHESTFDPPADRLAVTSVERYDTFDAVQANTSLDLPSLDATFREASVIRRSSSTTVAQQYRADGDNVTVVSSTSDREFESANATAVTVNGHTANVTTTRDRAVVYWRTDGVWTAVVVDGSEDRAVELARQLDE</sequence>
<keyword evidence="4" id="KW-1185">Reference proteome</keyword>
<dbReference type="RefSeq" id="WP_121920502.1">
    <property type="nucleotide sequence ID" value="NZ_CP034145.1"/>
</dbReference>
<dbReference type="KEGG" id="haer:DU502_12510"/>
<evidence type="ECO:0000313" key="4">
    <source>
        <dbReference type="Proteomes" id="UP000282007"/>
    </source>
</evidence>
<dbReference type="EMBL" id="CP034145">
    <property type="protein sequence ID" value="AZH26129.1"/>
    <property type="molecule type" value="Genomic_DNA"/>
</dbReference>
<reference evidence="2" key="3">
    <citation type="submission" date="2018-10" db="EMBL/GenBank/DDBJ databases">
        <authorList>
            <person name="Whitman W."/>
            <person name="Huntemann M."/>
            <person name="Clum A."/>
            <person name="Pillay M."/>
            <person name="Palaniappan K."/>
            <person name="Varghese N."/>
            <person name="Mikhailova N."/>
            <person name="Stamatis D."/>
            <person name="Reddy T."/>
            <person name="Daum C."/>
            <person name="Shapiro N."/>
            <person name="Ivanova N."/>
            <person name="Kyrpides N."/>
            <person name="Woyke T."/>
        </authorList>
    </citation>
    <scope>NUCLEOTIDE SEQUENCE</scope>
    <source>
        <strain evidence="2">CGMCC 1.10124</strain>
    </source>
</reference>
<dbReference type="Proteomes" id="UP000277326">
    <property type="component" value="Unassembled WGS sequence"/>
</dbReference>
<dbReference type="InterPro" id="IPR052944">
    <property type="entry name" value="Sporulation_related"/>
</dbReference>
<dbReference type="AlphaFoldDB" id="A0A3M0DA07"/>
<proteinExistence type="predicted"/>
<dbReference type="EMBL" id="REFS01000003">
    <property type="protein sequence ID" value="RMB18418.1"/>
    <property type="molecule type" value="Genomic_DNA"/>
</dbReference>
<evidence type="ECO:0000313" key="2">
    <source>
        <dbReference type="EMBL" id="RMB18418.1"/>
    </source>
</evidence>
<organism evidence="2 3">
    <name type="scientific">Haloplanus aerogenes</name>
    <dbReference type="NCBI Taxonomy" id="660522"/>
    <lineage>
        <taxon>Archaea</taxon>
        <taxon>Methanobacteriati</taxon>
        <taxon>Methanobacteriota</taxon>
        <taxon>Stenosarchaea group</taxon>
        <taxon>Halobacteria</taxon>
        <taxon>Halobacteriales</taxon>
        <taxon>Haloferacaceae</taxon>
        <taxon>Haloplanus</taxon>
    </lineage>
</organism>
<evidence type="ECO:0000313" key="1">
    <source>
        <dbReference type="EMBL" id="AZH26129.1"/>
    </source>
</evidence>
<dbReference type="GeneID" id="38472122"/>
<dbReference type="PANTHER" id="PTHR37507">
    <property type="entry name" value="SPORULATION PROTEIN YDCC"/>
    <property type="match status" value="1"/>
</dbReference>
<gene>
    <name evidence="2" type="ORF">ATH50_1874</name>
    <name evidence="1" type="ORF">DU502_12510</name>
</gene>
<accession>A0A3M0DA07</accession>
<reference evidence="1 4" key="2">
    <citation type="submission" date="2018-07" db="EMBL/GenBank/DDBJ databases">
        <title>Genome sequences of Haloplanus aerogenes JCM 16430T.</title>
        <authorList>
            <person name="Kim Y.B."/>
            <person name="Roh S.W."/>
        </authorList>
    </citation>
    <scope>NUCLEOTIDE SEQUENCE [LARGE SCALE GENOMIC DNA]</scope>
    <source>
        <strain evidence="1 4">JCM 16430</strain>
    </source>
</reference>
<dbReference type="PANTHER" id="PTHR37507:SF2">
    <property type="entry name" value="SPORULATION PROTEIN YDCC"/>
    <property type="match status" value="1"/>
</dbReference>
<name>A0A3M0DA07_9EURY</name>